<keyword evidence="1" id="KW-0507">mRNA processing</keyword>
<proteinExistence type="predicted"/>
<dbReference type="GO" id="GO:0005634">
    <property type="term" value="C:nucleus"/>
    <property type="evidence" value="ECO:0007669"/>
    <property type="project" value="UniProtKB-ARBA"/>
</dbReference>
<evidence type="ECO:0000313" key="4">
    <source>
        <dbReference type="EMBL" id="MCI14815.1"/>
    </source>
</evidence>
<evidence type="ECO:0000259" key="3">
    <source>
        <dbReference type="PROSITE" id="PS51391"/>
    </source>
</evidence>
<dbReference type="PANTHER" id="PTHR12323">
    <property type="entry name" value="SR-RELATED CTD ASSOCIATED FACTOR 6"/>
    <property type="match status" value="1"/>
</dbReference>
<dbReference type="GO" id="GO:0006397">
    <property type="term" value="P:mRNA processing"/>
    <property type="evidence" value="ECO:0007669"/>
    <property type="project" value="UniProtKB-KW"/>
</dbReference>
<evidence type="ECO:0000256" key="2">
    <source>
        <dbReference type="SAM" id="MobiDB-lite"/>
    </source>
</evidence>
<feature type="region of interest" description="Disordered" evidence="2">
    <location>
        <begin position="75"/>
        <end position="94"/>
    </location>
</feature>
<evidence type="ECO:0000313" key="5">
    <source>
        <dbReference type="Proteomes" id="UP000265520"/>
    </source>
</evidence>
<dbReference type="EMBL" id="LXQA010093922">
    <property type="protein sequence ID" value="MCI14815.1"/>
    <property type="molecule type" value="Genomic_DNA"/>
</dbReference>
<feature type="non-terminal residue" evidence="4">
    <location>
        <position position="94"/>
    </location>
</feature>
<dbReference type="InterPro" id="IPR008942">
    <property type="entry name" value="ENTH_VHS"/>
</dbReference>
<feature type="domain" description="CID" evidence="3">
    <location>
        <begin position="1"/>
        <end position="73"/>
    </location>
</feature>
<name>A0A392PV64_9FABA</name>
<dbReference type="PROSITE" id="PS51391">
    <property type="entry name" value="CID"/>
    <property type="match status" value="1"/>
</dbReference>
<dbReference type="GO" id="GO:0048471">
    <property type="term" value="C:perinuclear region of cytoplasm"/>
    <property type="evidence" value="ECO:0007669"/>
    <property type="project" value="TreeGrafter"/>
</dbReference>
<dbReference type="InterPro" id="IPR006569">
    <property type="entry name" value="CID_dom"/>
</dbReference>
<organism evidence="4 5">
    <name type="scientific">Trifolium medium</name>
    <dbReference type="NCBI Taxonomy" id="97028"/>
    <lineage>
        <taxon>Eukaryota</taxon>
        <taxon>Viridiplantae</taxon>
        <taxon>Streptophyta</taxon>
        <taxon>Embryophyta</taxon>
        <taxon>Tracheophyta</taxon>
        <taxon>Spermatophyta</taxon>
        <taxon>Magnoliopsida</taxon>
        <taxon>eudicotyledons</taxon>
        <taxon>Gunneridae</taxon>
        <taxon>Pentapetalae</taxon>
        <taxon>rosids</taxon>
        <taxon>fabids</taxon>
        <taxon>Fabales</taxon>
        <taxon>Fabaceae</taxon>
        <taxon>Papilionoideae</taxon>
        <taxon>50 kb inversion clade</taxon>
        <taxon>NPAAA clade</taxon>
        <taxon>Hologalegina</taxon>
        <taxon>IRL clade</taxon>
        <taxon>Trifolieae</taxon>
        <taxon>Trifolium</taxon>
    </lineage>
</organism>
<reference evidence="4 5" key="1">
    <citation type="journal article" date="2018" name="Front. Plant Sci.">
        <title>Red Clover (Trifolium pratense) and Zigzag Clover (T. medium) - A Picture of Genomic Similarities and Differences.</title>
        <authorList>
            <person name="Dluhosova J."/>
            <person name="Istvanek J."/>
            <person name="Nedelnik J."/>
            <person name="Repkova J."/>
        </authorList>
    </citation>
    <scope>NUCLEOTIDE SEQUENCE [LARGE SCALE GENOMIC DNA]</scope>
    <source>
        <strain evidence="5">cv. 10/8</strain>
        <tissue evidence="4">Leaf</tissue>
    </source>
</reference>
<sequence>MSLNRRTNVHDLDNEALAFKPVLGAMLARIYHNPQSNEEYRKRLQQMVEFWASKEVYDQETISLMKGEMIGGPQTNSFPATAKDLSSASADSGA</sequence>
<dbReference type="GO" id="GO:0006874">
    <property type="term" value="P:intracellular calcium ion homeostasis"/>
    <property type="evidence" value="ECO:0007669"/>
    <property type="project" value="TreeGrafter"/>
</dbReference>
<protein>
    <submittedName>
        <fullName evidence="4">Calcium homeostasis endoplasmic reticulum protein</fullName>
    </submittedName>
</protein>
<dbReference type="PANTHER" id="PTHR12323:SF0">
    <property type="entry name" value="CALCIUM HOMEOSTASIS ENDOPLASMIC RETICULUM PROTEIN"/>
    <property type="match status" value="1"/>
</dbReference>
<dbReference type="Proteomes" id="UP000265520">
    <property type="component" value="Unassembled WGS sequence"/>
</dbReference>
<dbReference type="Pfam" id="PF04818">
    <property type="entry name" value="CID"/>
    <property type="match status" value="1"/>
</dbReference>
<keyword evidence="5" id="KW-1185">Reference proteome</keyword>
<comment type="caution">
    <text evidence="4">The sequence shown here is derived from an EMBL/GenBank/DDBJ whole genome shotgun (WGS) entry which is preliminary data.</text>
</comment>
<accession>A0A392PV64</accession>
<dbReference type="Gene3D" id="1.25.40.90">
    <property type="match status" value="1"/>
</dbReference>
<evidence type="ECO:0000256" key="1">
    <source>
        <dbReference type="ARBA" id="ARBA00022664"/>
    </source>
</evidence>
<dbReference type="AlphaFoldDB" id="A0A392PV64"/>